<evidence type="ECO:0000256" key="3">
    <source>
        <dbReference type="ARBA" id="ARBA00022722"/>
    </source>
</evidence>
<evidence type="ECO:0000256" key="1">
    <source>
        <dbReference type="ARBA" id="ARBA00011738"/>
    </source>
</evidence>
<protein>
    <recommendedName>
        <fullName evidence="8">Ribonuclease Z</fullName>
        <shortName evidence="8">RNase Z</shortName>
        <ecNumber evidence="8">3.1.26.11</ecNumber>
    </recommendedName>
    <alternativeName>
        <fullName evidence="8">tRNA 3 endonuclease</fullName>
    </alternativeName>
    <alternativeName>
        <fullName evidence="8">tRNase Z</fullName>
    </alternativeName>
</protein>
<comment type="similarity">
    <text evidence="8">Belongs to the RNase Z family.</text>
</comment>
<keyword evidence="3 8" id="KW-0540">Nuclease</keyword>
<name>A0A2V2N8F3_9EURY</name>
<keyword evidence="4 8" id="KW-0479">Metal-binding</keyword>
<evidence type="ECO:0000256" key="2">
    <source>
        <dbReference type="ARBA" id="ARBA00022694"/>
    </source>
</evidence>
<evidence type="ECO:0000313" key="11">
    <source>
        <dbReference type="Proteomes" id="UP000245657"/>
    </source>
</evidence>
<dbReference type="InterPro" id="IPR036866">
    <property type="entry name" value="RibonucZ/Hydroxyglut_hydro"/>
</dbReference>
<dbReference type="EC" id="3.1.26.11" evidence="8"/>
<dbReference type="HAMAP" id="MF_01818">
    <property type="entry name" value="RNase_Z_BN"/>
    <property type="match status" value="1"/>
</dbReference>
<feature type="binding site" evidence="8">
    <location>
        <position position="72"/>
    </location>
    <ligand>
        <name>Zn(2+)</name>
        <dbReference type="ChEBI" id="CHEBI:29105"/>
        <label>2</label>
        <note>catalytic</note>
    </ligand>
</feature>
<evidence type="ECO:0000256" key="4">
    <source>
        <dbReference type="ARBA" id="ARBA00022723"/>
    </source>
</evidence>
<keyword evidence="7 8" id="KW-0862">Zinc</keyword>
<feature type="binding site" evidence="8">
    <location>
        <position position="71"/>
    </location>
    <ligand>
        <name>Zn(2+)</name>
        <dbReference type="ChEBI" id="CHEBI:29105"/>
        <label>2</label>
        <note>catalytic</note>
    </ligand>
</feature>
<dbReference type="GeneID" id="97550279"/>
<dbReference type="CDD" id="cd07717">
    <property type="entry name" value="RNaseZ_ZiPD-like_MBL-fold"/>
    <property type="match status" value="1"/>
</dbReference>
<evidence type="ECO:0000256" key="6">
    <source>
        <dbReference type="ARBA" id="ARBA00022801"/>
    </source>
</evidence>
<dbReference type="SMART" id="SM00849">
    <property type="entry name" value="Lactamase_B"/>
    <property type="match status" value="1"/>
</dbReference>
<dbReference type="Gene3D" id="3.60.15.10">
    <property type="entry name" value="Ribonuclease Z/Hydroxyacylglutathione hydrolase-like"/>
    <property type="match status" value="1"/>
</dbReference>
<organism evidence="10 11">
    <name type="scientific">Methanospirillum lacunae</name>
    <dbReference type="NCBI Taxonomy" id="668570"/>
    <lineage>
        <taxon>Archaea</taxon>
        <taxon>Methanobacteriati</taxon>
        <taxon>Methanobacteriota</taxon>
        <taxon>Stenosarchaea group</taxon>
        <taxon>Methanomicrobia</taxon>
        <taxon>Methanomicrobiales</taxon>
        <taxon>Methanospirillaceae</taxon>
        <taxon>Methanospirillum</taxon>
    </lineage>
</organism>
<dbReference type="Pfam" id="PF23023">
    <property type="entry name" value="Anti-Pycsar_Apyc1"/>
    <property type="match status" value="1"/>
</dbReference>
<comment type="subunit">
    <text evidence="1 8">Homodimer.</text>
</comment>
<dbReference type="NCBIfam" id="TIGR02651">
    <property type="entry name" value="RNase_Z"/>
    <property type="match status" value="1"/>
</dbReference>
<gene>
    <name evidence="8 10" type="primary">rnz</name>
    <name evidence="10" type="ORF">DK846_11965</name>
</gene>
<accession>A0A2V2N8F3</accession>
<evidence type="ECO:0000259" key="9">
    <source>
        <dbReference type="SMART" id="SM00849"/>
    </source>
</evidence>
<dbReference type="InterPro" id="IPR001279">
    <property type="entry name" value="Metallo-B-lactamas"/>
</dbReference>
<keyword evidence="6 8" id="KW-0378">Hydrolase</keyword>
<feature type="binding site" evidence="8">
    <location>
        <position position="69"/>
    </location>
    <ligand>
        <name>Zn(2+)</name>
        <dbReference type="ChEBI" id="CHEBI:29105"/>
        <label>1</label>
        <note>catalytic</note>
    </ligand>
</feature>
<keyword evidence="2 8" id="KW-0819">tRNA processing</keyword>
<dbReference type="EMBL" id="QGMY01000008">
    <property type="protein sequence ID" value="PWR71563.1"/>
    <property type="molecule type" value="Genomic_DNA"/>
</dbReference>
<comment type="function">
    <text evidence="8">Zinc phosphodiesterase, which displays some tRNA 3'-processing endonuclease activity. Probably involved in tRNA maturation, by removing a 3'-trailer from precursor tRNA.</text>
</comment>
<sequence>MGIIAGETLQVFFLGTSGALPTISRNLPCILLKWGSHDLLFDCGEGAQRQMMKARTGFSFESVFITHWHADHFLGIIGLLQTMSFSGREEPLVIYGPDTVHEMVDDIKQICRSRIKFQVESRRVRPGDSLGFDGYTIHAVATDHGIPGLSYIFEEDKRPGRFNRELAVSLGVRPGPLFGRLQRGESVQIVVDGQERLITPEMIMGERRLGRKIIYTGDTRPNLSELAPMGEEADLLIHDATFDDTELDRAREFMHSTAGEAGRVAAALKAGRLALFHISTRYTSADQHLVDARKKYYGELLAPDDLVMLDIPFSDRTSQPFEVT</sequence>
<dbReference type="AlphaFoldDB" id="A0A2V2N8F3"/>
<comment type="cofactor">
    <cofactor evidence="8">
        <name>Zn(2+)</name>
        <dbReference type="ChEBI" id="CHEBI:29105"/>
    </cofactor>
    <text evidence="8">Binds 2 Zn(2+) ions.</text>
</comment>
<dbReference type="OrthoDB" id="85118at2157"/>
<feature type="domain" description="Metallo-beta-lactamase" evidence="9">
    <location>
        <begin position="26"/>
        <end position="202"/>
    </location>
</feature>
<evidence type="ECO:0000256" key="5">
    <source>
        <dbReference type="ARBA" id="ARBA00022759"/>
    </source>
</evidence>
<dbReference type="GO" id="GO:0008270">
    <property type="term" value="F:zinc ion binding"/>
    <property type="evidence" value="ECO:0007669"/>
    <property type="project" value="UniProtKB-UniRule"/>
</dbReference>
<dbReference type="RefSeq" id="WP_109969181.1">
    <property type="nucleotide sequence ID" value="NZ_CP176093.1"/>
</dbReference>
<feature type="binding site" evidence="8">
    <location>
        <position position="144"/>
    </location>
    <ligand>
        <name>Zn(2+)</name>
        <dbReference type="ChEBI" id="CHEBI:29105"/>
        <label>1</label>
        <note>catalytic</note>
    </ligand>
</feature>
<proteinExistence type="inferred from homology"/>
<comment type="catalytic activity">
    <reaction evidence="8">
        <text>Endonucleolytic cleavage of RNA, removing extra 3' nucleotides from tRNA precursor, generating 3' termini of tRNAs. A 3'-hydroxy group is left at the tRNA terminus and a 5'-phosphoryl group is left at the trailer molecule.</text>
        <dbReference type="EC" id="3.1.26.11"/>
    </reaction>
</comment>
<dbReference type="PANTHER" id="PTHR46018">
    <property type="entry name" value="ZINC PHOSPHODIESTERASE ELAC PROTEIN 1"/>
    <property type="match status" value="1"/>
</dbReference>
<dbReference type="InterPro" id="IPR013471">
    <property type="entry name" value="RNase_Z/BN"/>
</dbReference>
<dbReference type="SUPFAM" id="SSF56281">
    <property type="entry name" value="Metallo-hydrolase/oxidoreductase"/>
    <property type="match status" value="1"/>
</dbReference>
<feature type="binding site" evidence="8">
    <location>
        <position position="218"/>
    </location>
    <ligand>
        <name>Zn(2+)</name>
        <dbReference type="ChEBI" id="CHEBI:29105"/>
        <label>2</label>
        <note>catalytic</note>
    </ligand>
</feature>
<reference evidence="10 11" key="1">
    <citation type="submission" date="2018-05" db="EMBL/GenBank/DDBJ databases">
        <title>Draft genome of Methanospirillum lacunae Ki8-1.</title>
        <authorList>
            <person name="Dueholm M.S."/>
            <person name="Nielsen P.H."/>
            <person name="Bakmann L.F."/>
            <person name="Otzen D.E."/>
        </authorList>
    </citation>
    <scope>NUCLEOTIDE SEQUENCE [LARGE SCALE GENOMIC DNA]</scope>
    <source>
        <strain evidence="10 11">Ki8-1</strain>
    </source>
</reference>
<feature type="binding site" evidence="8">
    <location>
        <position position="218"/>
    </location>
    <ligand>
        <name>Zn(2+)</name>
        <dbReference type="ChEBI" id="CHEBI:29105"/>
        <label>1</label>
        <note>catalytic</note>
    </ligand>
</feature>
<dbReference type="PANTHER" id="PTHR46018:SF2">
    <property type="entry name" value="ZINC PHOSPHODIESTERASE ELAC PROTEIN 1"/>
    <property type="match status" value="1"/>
</dbReference>
<dbReference type="Proteomes" id="UP000245657">
    <property type="component" value="Unassembled WGS sequence"/>
</dbReference>
<evidence type="ECO:0000256" key="8">
    <source>
        <dbReference type="HAMAP-Rule" id="MF_01818"/>
    </source>
</evidence>
<dbReference type="GO" id="GO:0042781">
    <property type="term" value="F:3'-tRNA processing endoribonuclease activity"/>
    <property type="evidence" value="ECO:0007669"/>
    <property type="project" value="UniProtKB-UniRule"/>
</dbReference>
<dbReference type="NCBIfam" id="NF000801">
    <property type="entry name" value="PRK00055.1-3"/>
    <property type="match status" value="1"/>
</dbReference>
<keyword evidence="5 8" id="KW-0255">Endonuclease</keyword>
<feature type="active site" description="Proton acceptor" evidence="8">
    <location>
        <position position="71"/>
    </location>
</feature>
<comment type="caution">
    <text evidence="10">The sequence shown here is derived from an EMBL/GenBank/DDBJ whole genome shotgun (WGS) entry which is preliminary data.</text>
</comment>
<keyword evidence="11" id="KW-1185">Reference proteome</keyword>
<evidence type="ECO:0000313" key="10">
    <source>
        <dbReference type="EMBL" id="PWR71563.1"/>
    </source>
</evidence>
<feature type="binding site" evidence="8">
    <location>
        <position position="67"/>
    </location>
    <ligand>
        <name>Zn(2+)</name>
        <dbReference type="ChEBI" id="CHEBI:29105"/>
        <label>1</label>
        <note>catalytic</note>
    </ligand>
</feature>
<evidence type="ECO:0000256" key="7">
    <source>
        <dbReference type="ARBA" id="ARBA00022833"/>
    </source>
</evidence>
<feature type="binding site" evidence="8">
    <location>
        <position position="277"/>
    </location>
    <ligand>
        <name>Zn(2+)</name>
        <dbReference type="ChEBI" id="CHEBI:29105"/>
        <label>2</label>
        <note>catalytic</note>
    </ligand>
</feature>